<dbReference type="Gene3D" id="1.10.287.1490">
    <property type="match status" value="1"/>
</dbReference>
<dbReference type="InterPro" id="IPR052376">
    <property type="entry name" value="Oxidative_Scav/Glycosyltrans"/>
</dbReference>
<dbReference type="RefSeq" id="WP_207681278.1">
    <property type="nucleotide sequence ID" value="NZ_CP061800.1"/>
</dbReference>
<accession>A0A975GKX3</accession>
<gene>
    <name evidence="4" type="ORF">dnm_010680</name>
</gene>
<dbReference type="Proteomes" id="UP000663722">
    <property type="component" value="Chromosome"/>
</dbReference>
<evidence type="ECO:0000259" key="3">
    <source>
        <dbReference type="Pfam" id="PF24481"/>
    </source>
</evidence>
<dbReference type="KEGG" id="dmm:dnm_010680"/>
<feature type="coiled-coil region" evidence="1">
    <location>
        <begin position="25"/>
        <end position="124"/>
    </location>
</feature>
<dbReference type="EMBL" id="CP061800">
    <property type="protein sequence ID" value="QTA85064.1"/>
    <property type="molecule type" value="Genomic_DNA"/>
</dbReference>
<organism evidence="4 5">
    <name type="scientific">Desulfonema magnum</name>
    <dbReference type="NCBI Taxonomy" id="45655"/>
    <lineage>
        <taxon>Bacteria</taxon>
        <taxon>Pseudomonadati</taxon>
        <taxon>Thermodesulfobacteriota</taxon>
        <taxon>Desulfobacteria</taxon>
        <taxon>Desulfobacterales</taxon>
        <taxon>Desulfococcaceae</taxon>
        <taxon>Desulfonema</taxon>
    </lineage>
</organism>
<evidence type="ECO:0000313" key="4">
    <source>
        <dbReference type="EMBL" id="QTA85064.1"/>
    </source>
</evidence>
<keyword evidence="1" id="KW-0175">Coiled coil</keyword>
<evidence type="ECO:0000313" key="5">
    <source>
        <dbReference type="Proteomes" id="UP000663722"/>
    </source>
</evidence>
<dbReference type="InterPro" id="IPR056003">
    <property type="entry name" value="CT398_CC_hairpin"/>
</dbReference>
<sequence>MKEKIETLVRLQKIETEANGIRIMLNSVSDKLDTLEAKVNEFEQSIEKETSVLNELKKKYRSYESDIKTNDAQIKKSQEKLNSVKTNKEYQALLKGIQELKAKNSQIEDEMLECLERTNEMEKNIAIKKAEFSKFENQTKTEKGIIEKESNRGKKKLADLDTDWQNVSKTTDPELLKKFIAVKSRAGGIAVAPVVDSVCQACNMNIPPQMYNDLYRCESLKFCPNCQRIIYWEKPSSLEN</sequence>
<dbReference type="Pfam" id="PF02591">
    <property type="entry name" value="Zn_ribbon_9"/>
    <property type="match status" value="1"/>
</dbReference>
<evidence type="ECO:0000256" key="1">
    <source>
        <dbReference type="SAM" id="Coils"/>
    </source>
</evidence>
<reference evidence="4" key="1">
    <citation type="journal article" date="2021" name="Microb. Physiol.">
        <title>Proteogenomic Insights into the Physiology of Marine, Sulfate-Reducing, Filamentous Desulfonema limicola and Desulfonema magnum.</title>
        <authorList>
            <person name="Schnaars V."/>
            <person name="Wohlbrand L."/>
            <person name="Scheve S."/>
            <person name="Hinrichs C."/>
            <person name="Reinhardt R."/>
            <person name="Rabus R."/>
        </authorList>
    </citation>
    <scope>NUCLEOTIDE SEQUENCE</scope>
    <source>
        <strain evidence="4">4be13</strain>
    </source>
</reference>
<dbReference type="PANTHER" id="PTHR39082:SF1">
    <property type="entry name" value="SCAVENGER RECEPTOR CLASS A MEMBER 3"/>
    <property type="match status" value="1"/>
</dbReference>
<proteinExistence type="predicted"/>
<keyword evidence="5" id="KW-1185">Reference proteome</keyword>
<feature type="domain" description="C4-type zinc ribbon" evidence="2">
    <location>
        <begin position="198"/>
        <end position="230"/>
    </location>
</feature>
<protein>
    <submittedName>
        <fullName evidence="4">Zinc ribbon domain-containing protein</fullName>
    </submittedName>
</protein>
<dbReference type="InterPro" id="IPR003743">
    <property type="entry name" value="Zf-RING_7"/>
</dbReference>
<feature type="domain" description="CT398-like coiled coil hairpin" evidence="3">
    <location>
        <begin position="30"/>
        <end position="179"/>
    </location>
</feature>
<name>A0A975GKX3_9BACT</name>
<dbReference type="PANTHER" id="PTHR39082">
    <property type="entry name" value="PHOSPHOLIPASE C-BETA-2-RELATED"/>
    <property type="match status" value="1"/>
</dbReference>
<dbReference type="Pfam" id="PF24481">
    <property type="entry name" value="CT398_CC"/>
    <property type="match status" value="1"/>
</dbReference>
<dbReference type="AlphaFoldDB" id="A0A975GKX3"/>
<evidence type="ECO:0000259" key="2">
    <source>
        <dbReference type="Pfam" id="PF02591"/>
    </source>
</evidence>